<name>A0A1Y2MEU2_EPING</name>
<evidence type="ECO:0000313" key="4">
    <source>
        <dbReference type="Proteomes" id="UP000193240"/>
    </source>
</evidence>
<sequence length="391" mass="43603">MHYAIHALGLLALLESGIITGVDEEHFWNVIDSTYIDDASSPMMNNMNVTNNSQITIAVTAGRPSVYDHDVYLTATHPAALSVQDLSPPQRVKMAMMHCLIQCPRLVIAVRDAIRGQNDKVAIATAVNLANTLWNLSQEELFAAFIDSRVLNTYDKTDEAVADIVPNGIRFNTAQNMVVGTRYWMLQILLCGCLDTLHRKFPYESRQLNLPSPETVHQVDTHAGTQLGRVALGLDNEPSPLTLLRTHGPLSVSTGAWHRQIRYLISRGFPSSDARVLVALRMQKWILEKCNIVLERMNVSQADECAWIEALDCMAGEELADWMPSKVTFDTEDGEMVMKLEYSGRTANDNTRTRDGEGDGITRTFNIRDPARFGPQHLRGWVRGEGSPIAE</sequence>
<gene>
    <name evidence="3" type="ORF">B5807_00070</name>
</gene>
<reference evidence="3 4" key="1">
    <citation type="journal article" date="2017" name="Genome Announc.">
        <title>Genome sequence of the saprophytic ascomycete Epicoccum nigrum ICMP 19927 strain isolated from New Zealand.</title>
        <authorList>
            <person name="Fokin M."/>
            <person name="Fleetwood D."/>
            <person name="Weir B.S."/>
            <person name="Villas-Boas S.G."/>
        </authorList>
    </citation>
    <scope>NUCLEOTIDE SEQUENCE [LARGE SCALE GENOMIC DNA]</scope>
    <source>
        <strain evidence="3 4">ICMP 19927</strain>
    </source>
</reference>
<dbReference type="InterPro" id="IPR053178">
    <property type="entry name" value="Osmoadaptation_assoc"/>
</dbReference>
<feature type="region of interest" description="Disordered" evidence="1">
    <location>
        <begin position="347"/>
        <end position="366"/>
    </location>
</feature>
<proteinExistence type="predicted"/>
<dbReference type="AlphaFoldDB" id="A0A1Y2MEU2"/>
<dbReference type="Proteomes" id="UP000193240">
    <property type="component" value="Unassembled WGS sequence"/>
</dbReference>
<evidence type="ECO:0000256" key="2">
    <source>
        <dbReference type="SAM" id="SignalP"/>
    </source>
</evidence>
<organism evidence="3 4">
    <name type="scientific">Epicoccum nigrum</name>
    <name type="common">Soil fungus</name>
    <name type="synonym">Epicoccum purpurascens</name>
    <dbReference type="NCBI Taxonomy" id="105696"/>
    <lineage>
        <taxon>Eukaryota</taxon>
        <taxon>Fungi</taxon>
        <taxon>Dikarya</taxon>
        <taxon>Ascomycota</taxon>
        <taxon>Pezizomycotina</taxon>
        <taxon>Dothideomycetes</taxon>
        <taxon>Pleosporomycetidae</taxon>
        <taxon>Pleosporales</taxon>
        <taxon>Pleosporineae</taxon>
        <taxon>Didymellaceae</taxon>
        <taxon>Epicoccum</taxon>
    </lineage>
</organism>
<keyword evidence="4" id="KW-1185">Reference proteome</keyword>
<accession>A0A1Y2MEU2</accession>
<dbReference type="InParanoid" id="A0A1Y2MEU2"/>
<protein>
    <submittedName>
        <fullName evidence="3">Uncharacterized protein</fullName>
    </submittedName>
</protein>
<feature type="chain" id="PRO_5011988327" evidence="2">
    <location>
        <begin position="25"/>
        <end position="391"/>
    </location>
</feature>
<keyword evidence="2" id="KW-0732">Signal</keyword>
<feature type="signal peptide" evidence="2">
    <location>
        <begin position="1"/>
        <end position="24"/>
    </location>
</feature>
<dbReference type="PANTHER" id="PTHR38111:SF2">
    <property type="entry name" value="FINGER DOMAIN PROTEIN, PUTATIVE (AFU_ORTHOLOGUE AFUA_1G01560)-RELATED"/>
    <property type="match status" value="1"/>
</dbReference>
<evidence type="ECO:0000256" key="1">
    <source>
        <dbReference type="SAM" id="MobiDB-lite"/>
    </source>
</evidence>
<dbReference type="STRING" id="105696.A0A1Y2MEU2"/>
<dbReference type="PANTHER" id="PTHR38111">
    <property type="entry name" value="ZN(2)-C6 FUNGAL-TYPE DOMAIN-CONTAINING PROTEIN-RELATED"/>
    <property type="match status" value="1"/>
</dbReference>
<evidence type="ECO:0000313" key="3">
    <source>
        <dbReference type="EMBL" id="OSS54600.1"/>
    </source>
</evidence>
<dbReference type="EMBL" id="KZ107838">
    <property type="protein sequence ID" value="OSS54600.1"/>
    <property type="molecule type" value="Genomic_DNA"/>
</dbReference>